<feature type="chain" id="PRO_5039625794" evidence="1">
    <location>
        <begin position="23"/>
        <end position="486"/>
    </location>
</feature>
<dbReference type="RefSeq" id="WP_112115447.1">
    <property type="nucleotide sequence ID" value="NZ_PRKZ01000004.1"/>
</dbReference>
<organism evidence="2 3">
    <name type="scientific">Faecalibacterium prausnitzii</name>
    <dbReference type="NCBI Taxonomy" id="853"/>
    <lineage>
        <taxon>Bacteria</taxon>
        <taxon>Bacillati</taxon>
        <taxon>Bacillota</taxon>
        <taxon>Clostridia</taxon>
        <taxon>Eubacteriales</taxon>
        <taxon>Oscillospiraceae</taxon>
        <taxon>Faecalibacterium</taxon>
    </lineage>
</organism>
<dbReference type="EMBL" id="PRKZ01000004">
    <property type="protein sequence ID" value="RAW49877.1"/>
    <property type="molecule type" value="Genomic_DNA"/>
</dbReference>
<dbReference type="PANTHER" id="PTHR43649">
    <property type="entry name" value="ARABINOSE-BINDING PROTEIN-RELATED"/>
    <property type="match status" value="1"/>
</dbReference>
<dbReference type="InterPro" id="IPR050490">
    <property type="entry name" value="Bact_solute-bd_prot1"/>
</dbReference>
<comment type="caution">
    <text evidence="2">The sequence shown here is derived from an EMBL/GenBank/DDBJ whole genome shotgun (WGS) entry which is preliminary data.</text>
</comment>
<protein>
    <submittedName>
        <fullName evidence="2">ABC transporter substrate-binding protein</fullName>
    </submittedName>
</protein>
<dbReference type="SUPFAM" id="SSF53850">
    <property type="entry name" value="Periplasmic binding protein-like II"/>
    <property type="match status" value="1"/>
</dbReference>
<name>A0A329TJC7_9FIRM</name>
<dbReference type="InterPro" id="IPR006059">
    <property type="entry name" value="SBP"/>
</dbReference>
<keyword evidence="1" id="KW-0732">Signal</keyword>
<dbReference type="Proteomes" id="UP000251634">
    <property type="component" value="Unassembled WGS sequence"/>
</dbReference>
<evidence type="ECO:0000313" key="3">
    <source>
        <dbReference type="Proteomes" id="UP000251634"/>
    </source>
</evidence>
<dbReference type="Pfam" id="PF13416">
    <property type="entry name" value="SBP_bac_8"/>
    <property type="match status" value="1"/>
</dbReference>
<accession>A0A329TJC7</accession>
<gene>
    <name evidence="2" type="ORF">C4N25_06735</name>
</gene>
<reference evidence="2 3" key="1">
    <citation type="submission" date="2018-02" db="EMBL/GenBank/DDBJ databases">
        <title>Complete genome sequencing of Faecalibacterium prausnitzii strains isolated from the human gut.</title>
        <authorList>
            <person name="Fitzgerald B.C."/>
            <person name="Shkoporov A.N."/>
            <person name="Ross P.R."/>
            <person name="Hill C."/>
        </authorList>
    </citation>
    <scope>NUCLEOTIDE SEQUENCE [LARGE SCALE GENOMIC DNA]</scope>
    <source>
        <strain evidence="2 3">APC942/8-14-2</strain>
    </source>
</reference>
<sequence length="486" mass="52282">MKRLFKRITALASAAALTLSLAACGGSAVSGPKNTAPTNAKPVTITVWSYYNGDQLETFSKLVDEFNATVGKEQNITVEASSQGSVNDLETNVLAAAEGKVGAAEMPNIFSAYADTCYAVDQMGLVADLSGYLTDEEKAAFPESYLTEGDFDDSGTIKIFPVAKSTELLFLNDTDWQAFAAATGATYEDLSTMEGLVATAGKYYDWTDARTEVPDDGKALFGRDAMANYMLIGAKELGSTLFTVENGKMTVNLTEDAARKLWENYYVPFVKGWFAGEGRFRSDDIKTGNVLAYVGSNSSATFFPKQVQVSDTESHEISLKVLPNPSFAGSEEVAVQQGAGMVVTKSTPEEEAACVTFLKWFTQPENNIQFAVGSGYLPVTHAADDMTAIENSGLDLTDSMKDVLANAIDAVENHELYTPKPFAGGTDARKVLEYSMSDLASADRAAVEEQIAAGVSAAEAEALYLTDEYFENWYQSLCTKLSAYEG</sequence>
<proteinExistence type="predicted"/>
<dbReference type="AlphaFoldDB" id="A0A329TJC7"/>
<feature type="signal peptide" evidence="1">
    <location>
        <begin position="1"/>
        <end position="22"/>
    </location>
</feature>
<evidence type="ECO:0000256" key="1">
    <source>
        <dbReference type="SAM" id="SignalP"/>
    </source>
</evidence>
<dbReference type="PROSITE" id="PS51257">
    <property type="entry name" value="PROKAR_LIPOPROTEIN"/>
    <property type="match status" value="1"/>
</dbReference>
<evidence type="ECO:0000313" key="2">
    <source>
        <dbReference type="EMBL" id="RAW49877.1"/>
    </source>
</evidence>
<dbReference type="Gene3D" id="3.40.190.10">
    <property type="entry name" value="Periplasmic binding protein-like II"/>
    <property type="match status" value="1"/>
</dbReference>